<keyword evidence="3" id="KW-1185">Reference proteome</keyword>
<evidence type="ECO:0000256" key="1">
    <source>
        <dbReference type="SAM" id="MobiDB-lite"/>
    </source>
</evidence>
<comment type="caution">
    <text evidence="2">The sequence shown here is derived from an EMBL/GenBank/DDBJ whole genome shotgun (WGS) entry which is preliminary data.</text>
</comment>
<protein>
    <submittedName>
        <fullName evidence="2">Uncharacterized protein</fullName>
    </submittedName>
</protein>
<name>A0AAV6VXB3_9ARAC</name>
<gene>
    <name evidence="2" type="ORF">JTE90_019871</name>
</gene>
<dbReference type="EMBL" id="JAFNEN010000007">
    <property type="protein sequence ID" value="KAG8201232.1"/>
    <property type="molecule type" value="Genomic_DNA"/>
</dbReference>
<sequence>MDWTDTTTGQNHTKTSNSRPYPFEQDLASTNLVYNIHSLRWDLVKFIWIGSSDTRPDKFNGDLELPKSRKVNLSRCPSEPV</sequence>
<feature type="region of interest" description="Disordered" evidence="1">
    <location>
        <begin position="1"/>
        <end position="22"/>
    </location>
</feature>
<proteinExistence type="predicted"/>
<organism evidence="2 3">
    <name type="scientific">Oedothorax gibbosus</name>
    <dbReference type="NCBI Taxonomy" id="931172"/>
    <lineage>
        <taxon>Eukaryota</taxon>
        <taxon>Metazoa</taxon>
        <taxon>Ecdysozoa</taxon>
        <taxon>Arthropoda</taxon>
        <taxon>Chelicerata</taxon>
        <taxon>Arachnida</taxon>
        <taxon>Araneae</taxon>
        <taxon>Araneomorphae</taxon>
        <taxon>Entelegynae</taxon>
        <taxon>Araneoidea</taxon>
        <taxon>Linyphiidae</taxon>
        <taxon>Erigoninae</taxon>
        <taxon>Oedothorax</taxon>
    </lineage>
</organism>
<reference evidence="2 3" key="1">
    <citation type="journal article" date="2022" name="Nat. Ecol. Evol.">
        <title>A masculinizing supergene underlies an exaggerated male reproductive morph in a spider.</title>
        <authorList>
            <person name="Hendrickx F."/>
            <person name="De Corte Z."/>
            <person name="Sonet G."/>
            <person name="Van Belleghem S.M."/>
            <person name="Kostlbacher S."/>
            <person name="Vangestel C."/>
        </authorList>
    </citation>
    <scope>NUCLEOTIDE SEQUENCE [LARGE SCALE GENOMIC DNA]</scope>
    <source>
        <strain evidence="2">W744_W776</strain>
    </source>
</reference>
<evidence type="ECO:0000313" key="2">
    <source>
        <dbReference type="EMBL" id="KAG8201232.1"/>
    </source>
</evidence>
<feature type="compositionally biased region" description="Polar residues" evidence="1">
    <location>
        <begin position="1"/>
        <end position="19"/>
    </location>
</feature>
<accession>A0AAV6VXB3</accession>
<dbReference type="Proteomes" id="UP000827092">
    <property type="component" value="Unassembled WGS sequence"/>
</dbReference>
<evidence type="ECO:0000313" key="3">
    <source>
        <dbReference type="Proteomes" id="UP000827092"/>
    </source>
</evidence>
<dbReference type="AlphaFoldDB" id="A0AAV6VXB3"/>